<dbReference type="EMBL" id="CM055728">
    <property type="protein sequence ID" value="KAJ8016347.1"/>
    <property type="molecule type" value="Genomic_DNA"/>
</dbReference>
<name>A0ACC2HKS0_DALPE</name>
<dbReference type="Proteomes" id="UP001157502">
    <property type="component" value="Chromosome 1"/>
</dbReference>
<organism evidence="1 2">
    <name type="scientific">Dallia pectoralis</name>
    <name type="common">Alaska blackfish</name>
    <dbReference type="NCBI Taxonomy" id="75939"/>
    <lineage>
        <taxon>Eukaryota</taxon>
        <taxon>Metazoa</taxon>
        <taxon>Chordata</taxon>
        <taxon>Craniata</taxon>
        <taxon>Vertebrata</taxon>
        <taxon>Euteleostomi</taxon>
        <taxon>Actinopterygii</taxon>
        <taxon>Neopterygii</taxon>
        <taxon>Teleostei</taxon>
        <taxon>Protacanthopterygii</taxon>
        <taxon>Esociformes</taxon>
        <taxon>Umbridae</taxon>
        <taxon>Dallia</taxon>
    </lineage>
</organism>
<proteinExistence type="predicted"/>
<sequence length="763" mass="83777">MRFAVEEINNGTKNPNLLPGVTLGYTSYDICSLPASLLATVDLLVQQYQGSTGVTSGGGQRPVAVIGPDSSQFTLPPARLLGAYLIPEISYEASNQMLSNKQLYPSFFRTIPSDRTQVDAMIQLLLRFQWTWIVLLGSDNSYGLQGMQGVYEQAALYGICIAYQGVIPSISANMNRTMTNIVNNIVKVNVNTIVVFSSKTIVSRFFPFVINQGVTGKVWIGTEDWSVATLVSGIPRIHSIGTVLGISIQNATIPGFVEFESRALSALLSDRPKGTVAIGLKCLENTDLYSLALQNYSVEEYDVTSGFNVYKAVYAVAYALHQALGCDSGKCRKIPVQSWQLLPLLKQVRFSVGNSYVDFDKNGDPPTGYDIITWIWTGTQQSLRRIGSYSPDPVNLTLNSDLIDWTNGGYNPENEVPSSICSPECPAGYWQLQTGQHKCCFDCLACPAQTFANNTGISHCQPCEPYQWSPAGSATCLNRTILLLAWDAPLSVALLLLLVLTMLMTLGSGVVFVLKLSTPVAKSAGGKTCLVMLLALTVATASALCQFGLPTQSACLIKQPLYNFSFTVCLACITVRSFQVVCIFKLSSKLPPAYEIWTKNRGPEITVLLISVTILFITVLRVSLNPPQPSQDVTFYQDRIVTECSNTLSVGAMMEAGYIALVSGLCFAFSYMGKDLPANYNEAKFITFSLMIYMISWISFFAVYCISRDEFSMAMRVVAMVSSVLGILFGYFIPKVYVMVLRPQMNTTAHFQNCIQMYTMKKM</sequence>
<gene>
    <name evidence="1" type="ORF">DPEC_G00006270</name>
</gene>
<evidence type="ECO:0000313" key="2">
    <source>
        <dbReference type="Proteomes" id="UP001157502"/>
    </source>
</evidence>
<accession>A0ACC2HKS0</accession>
<comment type="caution">
    <text evidence="1">The sequence shown here is derived from an EMBL/GenBank/DDBJ whole genome shotgun (WGS) entry which is preliminary data.</text>
</comment>
<keyword evidence="2" id="KW-1185">Reference proteome</keyword>
<evidence type="ECO:0000313" key="1">
    <source>
        <dbReference type="EMBL" id="KAJ8016347.1"/>
    </source>
</evidence>
<protein>
    <submittedName>
        <fullName evidence="1">Uncharacterized protein</fullName>
    </submittedName>
</protein>
<reference evidence="1" key="1">
    <citation type="submission" date="2021-05" db="EMBL/GenBank/DDBJ databases">
        <authorList>
            <person name="Pan Q."/>
            <person name="Jouanno E."/>
            <person name="Zahm M."/>
            <person name="Klopp C."/>
            <person name="Cabau C."/>
            <person name="Louis A."/>
            <person name="Berthelot C."/>
            <person name="Parey E."/>
            <person name="Roest Crollius H."/>
            <person name="Montfort J."/>
            <person name="Robinson-Rechavi M."/>
            <person name="Bouchez O."/>
            <person name="Lampietro C."/>
            <person name="Lopez Roques C."/>
            <person name="Donnadieu C."/>
            <person name="Postlethwait J."/>
            <person name="Bobe J."/>
            <person name="Dillon D."/>
            <person name="Chandos A."/>
            <person name="von Hippel F."/>
            <person name="Guiguen Y."/>
        </authorList>
    </citation>
    <scope>NUCLEOTIDE SEQUENCE</scope>
    <source>
        <strain evidence="1">YG-Jan2019</strain>
    </source>
</reference>